<feature type="compositionally biased region" description="Low complexity" evidence="1">
    <location>
        <begin position="19"/>
        <end position="29"/>
    </location>
</feature>
<dbReference type="Proteomes" id="UP000215902">
    <property type="component" value="Unassembled WGS sequence"/>
</dbReference>
<accession>A0A267FHG8</accession>
<feature type="region of interest" description="Disordered" evidence="1">
    <location>
        <begin position="1"/>
        <end position="33"/>
    </location>
</feature>
<comment type="caution">
    <text evidence="2">The sequence shown here is derived from an EMBL/GenBank/DDBJ whole genome shotgun (WGS) entry which is preliminary data.</text>
</comment>
<evidence type="ECO:0000313" key="2">
    <source>
        <dbReference type="EMBL" id="PAA73143.1"/>
    </source>
</evidence>
<proteinExistence type="predicted"/>
<name>A0A267FHG8_9PLAT</name>
<feature type="region of interest" description="Disordered" evidence="1">
    <location>
        <begin position="80"/>
        <end position="164"/>
    </location>
</feature>
<sequence>MDRQTEIMNNEDGSEKPKQQQQQQQQQQHQRYHSAVAVARGLLQLSVAKALQQRRKRSGIDLRRSLLIAGMAGRARDQLVRLAATASPPQRHSRDQPIGEHCAQQKRSSSSSDSVELRQPESGHQDISKRIRLEQECVRTEDATGESPAAVNQRIGESASSKSKVQLSPWKVELTVFS</sequence>
<evidence type="ECO:0000313" key="3">
    <source>
        <dbReference type="Proteomes" id="UP000215902"/>
    </source>
</evidence>
<reference evidence="2 3" key="1">
    <citation type="submission" date="2017-06" db="EMBL/GenBank/DDBJ databases">
        <title>A platform for efficient transgenesis in Macrostomum lignano, a flatworm model organism for stem cell research.</title>
        <authorList>
            <person name="Berezikov E."/>
        </authorList>
    </citation>
    <scope>NUCLEOTIDE SEQUENCE [LARGE SCALE GENOMIC DNA]</scope>
    <source>
        <strain evidence="2">DV1</strain>
        <tissue evidence="2">Whole organism</tissue>
    </source>
</reference>
<protein>
    <submittedName>
        <fullName evidence="2">Uncharacterized protein</fullName>
    </submittedName>
</protein>
<evidence type="ECO:0000256" key="1">
    <source>
        <dbReference type="SAM" id="MobiDB-lite"/>
    </source>
</evidence>
<dbReference type="OrthoDB" id="6358394at2759"/>
<gene>
    <name evidence="2" type="ORF">BOX15_Mlig029489g1</name>
</gene>
<organism evidence="2 3">
    <name type="scientific">Macrostomum lignano</name>
    <dbReference type="NCBI Taxonomy" id="282301"/>
    <lineage>
        <taxon>Eukaryota</taxon>
        <taxon>Metazoa</taxon>
        <taxon>Spiralia</taxon>
        <taxon>Lophotrochozoa</taxon>
        <taxon>Platyhelminthes</taxon>
        <taxon>Rhabditophora</taxon>
        <taxon>Macrostomorpha</taxon>
        <taxon>Macrostomida</taxon>
        <taxon>Macrostomidae</taxon>
        <taxon>Macrostomum</taxon>
    </lineage>
</organism>
<dbReference type="EMBL" id="NIVC01001034">
    <property type="protein sequence ID" value="PAA73143.1"/>
    <property type="molecule type" value="Genomic_DNA"/>
</dbReference>
<keyword evidence="3" id="KW-1185">Reference proteome</keyword>
<feature type="compositionally biased region" description="Basic and acidic residues" evidence="1">
    <location>
        <begin position="115"/>
        <end position="142"/>
    </location>
</feature>
<dbReference type="AlphaFoldDB" id="A0A267FHG8"/>